<sequence>MKYLLSVMLSITTLFGFGACDACKKIPISVPVDFSKKGTVYETDFQAPWNIWGSLIQFDIGVYTPDARFATNEEEKVIRYIWNGHPKDGTPYFKVKITLIPLGWASDDIKVILNSSDWVNRKEKYYTKGQKIEEIVSLPLYGGGTLKVIMMADLQRLRNYHVKVEVLEDIELPKGVHTSFDINRASSKH</sequence>
<dbReference type="EMBL" id="FPHB01000022">
    <property type="protein sequence ID" value="SFV54180.1"/>
    <property type="molecule type" value="Genomic_DNA"/>
</dbReference>
<proteinExistence type="predicted"/>
<evidence type="ECO:0000313" key="1">
    <source>
        <dbReference type="EMBL" id="SFV54180.1"/>
    </source>
</evidence>
<organism evidence="1">
    <name type="scientific">hydrothermal vent metagenome</name>
    <dbReference type="NCBI Taxonomy" id="652676"/>
    <lineage>
        <taxon>unclassified sequences</taxon>
        <taxon>metagenomes</taxon>
        <taxon>ecological metagenomes</taxon>
    </lineage>
</organism>
<protein>
    <submittedName>
        <fullName evidence="1">Uncharacterized protein</fullName>
    </submittedName>
</protein>
<reference evidence="1" key="1">
    <citation type="submission" date="2016-10" db="EMBL/GenBank/DDBJ databases">
        <authorList>
            <person name="de Groot N.N."/>
        </authorList>
    </citation>
    <scope>NUCLEOTIDE SEQUENCE</scope>
</reference>
<accession>A0A1W1BKU8</accession>
<name>A0A1W1BKU8_9ZZZZ</name>
<dbReference type="AlphaFoldDB" id="A0A1W1BKU8"/>
<gene>
    <name evidence="1" type="ORF">MNB_SM-7-1024</name>
</gene>
<dbReference type="PROSITE" id="PS51257">
    <property type="entry name" value="PROKAR_LIPOPROTEIN"/>
    <property type="match status" value="1"/>
</dbReference>